<proteinExistence type="predicted"/>
<evidence type="ECO:0000313" key="3">
    <source>
        <dbReference type="Proteomes" id="UP001589613"/>
    </source>
</evidence>
<reference evidence="2 3" key="1">
    <citation type="submission" date="2024-09" db="EMBL/GenBank/DDBJ databases">
        <authorList>
            <person name="Sun Q."/>
            <person name="Mori K."/>
        </authorList>
    </citation>
    <scope>NUCLEOTIDE SEQUENCE [LARGE SCALE GENOMIC DNA]</scope>
    <source>
        <strain evidence="2 3">JCM 12763</strain>
    </source>
</reference>
<evidence type="ECO:0000313" key="2">
    <source>
        <dbReference type="EMBL" id="MFB9732169.1"/>
    </source>
</evidence>
<dbReference type="InterPro" id="IPR025447">
    <property type="entry name" value="DUF4192"/>
</dbReference>
<feature type="region of interest" description="Disordered" evidence="1">
    <location>
        <begin position="1"/>
        <end position="22"/>
    </location>
</feature>
<name>A0ABV5V2X4_9MICO</name>
<evidence type="ECO:0000256" key="1">
    <source>
        <dbReference type="SAM" id="MobiDB-lite"/>
    </source>
</evidence>
<accession>A0ABV5V2X4</accession>
<dbReference type="Pfam" id="PF13830">
    <property type="entry name" value="DUF4192"/>
    <property type="match status" value="1"/>
</dbReference>
<dbReference type="RefSeq" id="WP_141338254.1">
    <property type="nucleotide sequence ID" value="NZ_JBHMAX010000017.1"/>
</dbReference>
<dbReference type="Proteomes" id="UP001589613">
    <property type="component" value="Unassembled WGS sequence"/>
</dbReference>
<keyword evidence="3" id="KW-1185">Reference proteome</keyword>
<dbReference type="EMBL" id="JBHMAX010000017">
    <property type="protein sequence ID" value="MFB9732169.1"/>
    <property type="molecule type" value="Genomic_DNA"/>
</dbReference>
<protein>
    <submittedName>
        <fullName evidence="2">DUF4192 domain-containing protein</fullName>
    </submittedName>
</protein>
<comment type="caution">
    <text evidence="2">The sequence shown here is derived from an EMBL/GenBank/DDBJ whole genome shotgun (WGS) entry which is preliminary data.</text>
</comment>
<gene>
    <name evidence="2" type="ORF">ACFFN0_08945</name>
</gene>
<organism evidence="2 3">
    <name type="scientific">Ornithinimicrobium kibberense</name>
    <dbReference type="NCBI Taxonomy" id="282060"/>
    <lineage>
        <taxon>Bacteria</taxon>
        <taxon>Bacillati</taxon>
        <taxon>Actinomycetota</taxon>
        <taxon>Actinomycetes</taxon>
        <taxon>Micrococcales</taxon>
        <taxon>Ornithinimicrobiaceae</taxon>
        <taxon>Ornithinimicrobium</taxon>
    </lineage>
</organism>
<sequence>MDETTGPHRPTPASPAAGQTPLVQGPAHLMTALPHLLGYRPGHSLVVVATAVETTAPGRPGRADRLRGRMAMTTRADLAGPDDLDQAVELLAGPVARLRRRHGHRLVLHCFLWDADEELGRLAAARLGPFADAHEVALNDLVLVGTDAYLPLVEAGEPVQDGRWRPLPSPADVPLVADLVLRGRGVAPGRDDAVAVVRARDEETSRATEAALREVAPGELDGLQALGALGRWVAGGSFAGPPTPRELAAVTLVLQDRTLRDVVLARWLPQLFTLDDLLEPSAVELVEDLLPAWPGDDGEALGRLIALAGQVPLDLSVPFVTLAGLVAWGTGEGTLANEAADLALELEPDYRMAQLLRQALEHGLPPDLGVAATDAGARRGRRRGRGRAA</sequence>